<dbReference type="Pfam" id="PF01734">
    <property type="entry name" value="Patatin"/>
    <property type="match status" value="1"/>
</dbReference>
<dbReference type="GO" id="GO:0047499">
    <property type="term" value="F:calcium-independent phospholipase A2 activity"/>
    <property type="evidence" value="ECO:0007669"/>
    <property type="project" value="TreeGrafter"/>
</dbReference>
<dbReference type="InterPro" id="IPR002641">
    <property type="entry name" value="PNPLA_dom"/>
</dbReference>
<protein>
    <submittedName>
        <fullName evidence="5">Patatin-like phospholipase</fullName>
    </submittedName>
</protein>
<dbReference type="PROSITE" id="PS51635">
    <property type="entry name" value="PNPLA"/>
    <property type="match status" value="1"/>
</dbReference>
<reference evidence="5" key="1">
    <citation type="submission" date="2018-10" db="EMBL/GenBank/DDBJ databases">
        <authorList>
            <person name="Plewniak F."/>
        </authorList>
    </citation>
    <scope>NUCLEOTIDE SEQUENCE</scope>
</reference>
<dbReference type="GO" id="GO:0019369">
    <property type="term" value="P:arachidonate metabolic process"/>
    <property type="evidence" value="ECO:0007669"/>
    <property type="project" value="TreeGrafter"/>
</dbReference>
<dbReference type="PANTHER" id="PTHR24185">
    <property type="entry name" value="CALCIUM-INDEPENDENT PHOSPHOLIPASE A2-GAMMA"/>
    <property type="match status" value="1"/>
</dbReference>
<name>A0A3P3ZMA2_9ZZZZ</name>
<keyword evidence="2" id="KW-0442">Lipid degradation</keyword>
<evidence type="ECO:0000259" key="4">
    <source>
        <dbReference type="PROSITE" id="PS51635"/>
    </source>
</evidence>
<dbReference type="GO" id="GO:0016020">
    <property type="term" value="C:membrane"/>
    <property type="evidence" value="ECO:0007669"/>
    <property type="project" value="TreeGrafter"/>
</dbReference>
<keyword evidence="1" id="KW-0378">Hydrolase</keyword>
<evidence type="ECO:0000256" key="1">
    <source>
        <dbReference type="ARBA" id="ARBA00022801"/>
    </source>
</evidence>
<accession>A0A3P3ZMA2</accession>
<feature type="domain" description="PNPLA" evidence="4">
    <location>
        <begin position="10"/>
        <end position="75"/>
    </location>
</feature>
<dbReference type="GO" id="GO:0016042">
    <property type="term" value="P:lipid catabolic process"/>
    <property type="evidence" value="ECO:0007669"/>
    <property type="project" value="UniProtKB-KW"/>
</dbReference>
<proteinExistence type="predicted"/>
<dbReference type="PANTHER" id="PTHR24185:SF1">
    <property type="entry name" value="CALCIUM-INDEPENDENT PHOSPHOLIPASE A2-GAMMA"/>
    <property type="match status" value="1"/>
</dbReference>
<dbReference type="InterPro" id="IPR016035">
    <property type="entry name" value="Acyl_Trfase/lysoPLipase"/>
</dbReference>
<dbReference type="AlphaFoldDB" id="A0A3P3ZMA2"/>
<sequence>MEQLTPFRVLCLDGGGMRGVYQAAFLDTFATRVTSNLKRFDVIDIGKAFDLVVGTSTGGIVACALAAGVPLERKR</sequence>
<organism evidence="5">
    <name type="scientific">mine drainage metagenome</name>
    <dbReference type="NCBI Taxonomy" id="410659"/>
    <lineage>
        <taxon>unclassified sequences</taxon>
        <taxon>metagenomes</taxon>
        <taxon>ecological metagenomes</taxon>
    </lineage>
</organism>
<dbReference type="SUPFAM" id="SSF52151">
    <property type="entry name" value="FabD/lysophospholipase-like"/>
    <property type="match status" value="1"/>
</dbReference>
<evidence type="ECO:0000256" key="3">
    <source>
        <dbReference type="ARBA" id="ARBA00023098"/>
    </source>
</evidence>
<gene>
    <name evidence="5" type="ORF">CARN8_1860004</name>
</gene>
<dbReference type="EMBL" id="UOYP01000097">
    <property type="protein sequence ID" value="VAY87248.1"/>
    <property type="molecule type" value="Genomic_DNA"/>
</dbReference>
<evidence type="ECO:0000256" key="2">
    <source>
        <dbReference type="ARBA" id="ARBA00022963"/>
    </source>
</evidence>
<keyword evidence="3" id="KW-0443">Lipid metabolism</keyword>
<evidence type="ECO:0000313" key="5">
    <source>
        <dbReference type="EMBL" id="VAY87248.1"/>
    </source>
</evidence>
<dbReference type="Gene3D" id="3.40.1090.10">
    <property type="entry name" value="Cytosolic phospholipase A2 catalytic domain"/>
    <property type="match status" value="1"/>
</dbReference>